<name>A0ABV7VVT6_9GAMM</name>
<keyword evidence="5" id="KW-0813">Transport</keyword>
<dbReference type="InterPro" id="IPR045275">
    <property type="entry name" value="MscS_archaea/bacteria_type"/>
</dbReference>
<dbReference type="SUPFAM" id="SSF50182">
    <property type="entry name" value="Sm-like ribonucleoproteins"/>
    <property type="match status" value="1"/>
</dbReference>
<feature type="transmembrane region" description="Helical" evidence="5">
    <location>
        <begin position="12"/>
        <end position="29"/>
    </location>
</feature>
<evidence type="ECO:0000256" key="4">
    <source>
        <dbReference type="ARBA" id="ARBA00023136"/>
    </source>
</evidence>
<dbReference type="InterPro" id="IPR023408">
    <property type="entry name" value="MscS_beta-dom_sf"/>
</dbReference>
<keyword evidence="2 5" id="KW-0812">Transmembrane</keyword>
<keyword evidence="5" id="KW-0997">Cell inner membrane</keyword>
<organism evidence="7 8">
    <name type="scientific">Bacterioplanoides pacificum</name>
    <dbReference type="NCBI Taxonomy" id="1171596"/>
    <lineage>
        <taxon>Bacteria</taxon>
        <taxon>Pseudomonadati</taxon>
        <taxon>Pseudomonadota</taxon>
        <taxon>Gammaproteobacteria</taxon>
        <taxon>Oceanospirillales</taxon>
        <taxon>Oceanospirillaceae</taxon>
        <taxon>Bacterioplanoides</taxon>
    </lineage>
</organism>
<evidence type="ECO:0000313" key="8">
    <source>
        <dbReference type="Proteomes" id="UP001595722"/>
    </source>
</evidence>
<comment type="similarity">
    <text evidence="5">Belongs to the MscS (TC 1.A.23) family.</text>
</comment>
<accession>A0ABV7VVT6</accession>
<dbReference type="Gene3D" id="2.30.30.60">
    <property type="match status" value="1"/>
</dbReference>
<dbReference type="PANTHER" id="PTHR30221">
    <property type="entry name" value="SMALL-CONDUCTANCE MECHANOSENSITIVE CHANNEL"/>
    <property type="match status" value="1"/>
</dbReference>
<evidence type="ECO:0000256" key="3">
    <source>
        <dbReference type="ARBA" id="ARBA00022989"/>
    </source>
</evidence>
<feature type="transmembrane region" description="Helical" evidence="5">
    <location>
        <begin position="79"/>
        <end position="112"/>
    </location>
</feature>
<sequence>MSLTGNSEFPLLLAIMVVSVGYWFVRKLMLRLVTRVGREKHISRRRVQYVQYLLTIMLVVIALGVFGVIAGFGYKDVGLVFTSVFAVLGVALFAQWSILSNVTASVVVFFFFPYRVGDHVRIVDGENSVEGIIDEITMFHVILSDGDKKITYPNSLVFQKAVVITPDNTPPAADKTDGDVL</sequence>
<keyword evidence="5" id="KW-0406">Ion transport</keyword>
<proteinExistence type="inferred from homology"/>
<keyword evidence="3 5" id="KW-1133">Transmembrane helix</keyword>
<keyword evidence="5" id="KW-1003">Cell membrane</keyword>
<comment type="subunit">
    <text evidence="5">Homoheptamer.</text>
</comment>
<reference evidence="8" key="1">
    <citation type="journal article" date="2019" name="Int. J. Syst. Evol. Microbiol.">
        <title>The Global Catalogue of Microorganisms (GCM) 10K type strain sequencing project: providing services to taxonomists for standard genome sequencing and annotation.</title>
        <authorList>
            <consortium name="The Broad Institute Genomics Platform"/>
            <consortium name="The Broad Institute Genome Sequencing Center for Infectious Disease"/>
            <person name="Wu L."/>
            <person name="Ma J."/>
        </authorList>
    </citation>
    <scope>NUCLEOTIDE SEQUENCE [LARGE SCALE GENOMIC DNA]</scope>
    <source>
        <strain evidence="8">KCTC 42424</strain>
    </source>
</reference>
<feature type="domain" description="Mechanosensitive ion channel MscS" evidence="6">
    <location>
        <begin position="98"/>
        <end position="162"/>
    </location>
</feature>
<keyword evidence="5" id="KW-0407">Ion channel</keyword>
<dbReference type="RefSeq" id="WP_376868158.1">
    <property type="nucleotide sequence ID" value="NZ_JBHRYB010000016.1"/>
</dbReference>
<comment type="caution">
    <text evidence="5">Lacks conserved residue(s) required for the propagation of feature annotation.</text>
</comment>
<keyword evidence="8" id="KW-1185">Reference proteome</keyword>
<comment type="caution">
    <text evidence="7">The sequence shown here is derived from an EMBL/GenBank/DDBJ whole genome shotgun (WGS) entry which is preliminary data.</text>
</comment>
<dbReference type="Pfam" id="PF00924">
    <property type="entry name" value="MS_channel_2nd"/>
    <property type="match status" value="1"/>
</dbReference>
<comment type="subcellular location">
    <subcellularLocation>
        <location evidence="5">Cell inner membrane</location>
        <topology evidence="5">Multi-pass membrane protein</topology>
    </subcellularLocation>
    <subcellularLocation>
        <location evidence="1">Membrane</location>
    </subcellularLocation>
</comment>
<evidence type="ECO:0000313" key="7">
    <source>
        <dbReference type="EMBL" id="MFC3681633.1"/>
    </source>
</evidence>
<dbReference type="PANTHER" id="PTHR30221:SF8">
    <property type="entry name" value="SMALL-CONDUCTANCE MECHANOSENSITIVE CHANNEL"/>
    <property type="match status" value="1"/>
</dbReference>
<protein>
    <recommendedName>
        <fullName evidence="5">Small-conductance mechanosensitive channel</fullName>
    </recommendedName>
</protein>
<comment type="function">
    <text evidence="5">Mechanosensitive channel that participates in the regulation of osmotic pressure changes within the cell, opening in response to stretch forces in the membrane lipid bilayer, without the need for other proteins. Contributes to normal resistance to hypoosmotic shock. Forms an ion channel of 1.0 nanosiemens conductance with a slight preference for anions.</text>
</comment>
<feature type="transmembrane region" description="Helical" evidence="5">
    <location>
        <begin position="49"/>
        <end position="73"/>
    </location>
</feature>
<evidence type="ECO:0000256" key="2">
    <source>
        <dbReference type="ARBA" id="ARBA00022692"/>
    </source>
</evidence>
<dbReference type="InterPro" id="IPR006685">
    <property type="entry name" value="MscS_channel_2nd"/>
</dbReference>
<evidence type="ECO:0000259" key="6">
    <source>
        <dbReference type="Pfam" id="PF00924"/>
    </source>
</evidence>
<dbReference type="EMBL" id="JBHRYB010000016">
    <property type="protein sequence ID" value="MFC3681633.1"/>
    <property type="molecule type" value="Genomic_DNA"/>
</dbReference>
<gene>
    <name evidence="7" type="ORF">ACFOMG_16125</name>
</gene>
<evidence type="ECO:0000256" key="5">
    <source>
        <dbReference type="RuleBase" id="RU369025"/>
    </source>
</evidence>
<dbReference type="Proteomes" id="UP001595722">
    <property type="component" value="Unassembled WGS sequence"/>
</dbReference>
<evidence type="ECO:0000256" key="1">
    <source>
        <dbReference type="ARBA" id="ARBA00004370"/>
    </source>
</evidence>
<dbReference type="InterPro" id="IPR010920">
    <property type="entry name" value="LSM_dom_sf"/>
</dbReference>
<keyword evidence="4 5" id="KW-0472">Membrane</keyword>